<gene>
    <name evidence="1" type="ORF">AAW51_0814</name>
</gene>
<dbReference type="AlphaFoldDB" id="A0A0G3BLR9"/>
<dbReference type="RefSeq" id="WP_047193578.1">
    <property type="nucleotide sequence ID" value="NZ_CP011371.1"/>
</dbReference>
<sequence length="116" mass="12819">MHVQLNTDHVIHGSLSLSQDVEQTVASALQRFDEQITRVEVHLNDVNGSEKTGPNDIRCMIEARVTGHEPVAVSDHAPTVDQALRSSVAKLQRALDSVVGRRNEHRREKPAVDPLS</sequence>
<proteinExistence type="predicted"/>
<evidence type="ECO:0000313" key="2">
    <source>
        <dbReference type="Proteomes" id="UP000035352"/>
    </source>
</evidence>
<accession>A0A0G3BLR9</accession>
<dbReference type="Gene3D" id="3.30.160.100">
    <property type="entry name" value="Ribosome hibernation promotion factor-like"/>
    <property type="match status" value="1"/>
</dbReference>
<dbReference type="KEGG" id="pbh:AAW51_0814"/>
<dbReference type="InterPro" id="IPR003489">
    <property type="entry name" value="RHF/RaiA"/>
</dbReference>
<organism evidence="1 2">
    <name type="scientific">Caldimonas brevitalea</name>
    <dbReference type="NCBI Taxonomy" id="413882"/>
    <lineage>
        <taxon>Bacteria</taxon>
        <taxon>Pseudomonadati</taxon>
        <taxon>Pseudomonadota</taxon>
        <taxon>Betaproteobacteria</taxon>
        <taxon>Burkholderiales</taxon>
        <taxon>Sphaerotilaceae</taxon>
        <taxon>Caldimonas</taxon>
    </lineage>
</organism>
<dbReference type="Pfam" id="PF02482">
    <property type="entry name" value="Ribosomal_S30AE"/>
    <property type="match status" value="1"/>
</dbReference>
<dbReference type="InterPro" id="IPR036567">
    <property type="entry name" value="RHF-like"/>
</dbReference>
<protein>
    <submittedName>
        <fullName evidence="1">Ribosomal subunit interface protein</fullName>
    </submittedName>
</protein>
<dbReference type="SUPFAM" id="SSF69754">
    <property type="entry name" value="Ribosome binding protein Y (YfiA homologue)"/>
    <property type="match status" value="1"/>
</dbReference>
<keyword evidence="2" id="KW-1185">Reference proteome</keyword>
<dbReference type="STRING" id="413882.AAW51_0814"/>
<reference evidence="1 2" key="1">
    <citation type="submission" date="2015-05" db="EMBL/GenBank/DDBJ databases">
        <authorList>
            <person name="Tang B."/>
            <person name="Yu Y."/>
        </authorList>
    </citation>
    <scope>NUCLEOTIDE SEQUENCE [LARGE SCALE GENOMIC DNA]</scope>
    <source>
        <strain evidence="1 2">DSM 7029</strain>
    </source>
</reference>
<dbReference type="Proteomes" id="UP000035352">
    <property type="component" value="Chromosome"/>
</dbReference>
<dbReference type="EMBL" id="CP011371">
    <property type="protein sequence ID" value="AKJ27505.1"/>
    <property type="molecule type" value="Genomic_DNA"/>
</dbReference>
<dbReference type="PATRIC" id="fig|413882.6.peg.862"/>
<dbReference type="OrthoDB" id="121633at2"/>
<evidence type="ECO:0000313" key="1">
    <source>
        <dbReference type="EMBL" id="AKJ27505.1"/>
    </source>
</evidence>
<name>A0A0G3BLR9_9BURK</name>